<evidence type="ECO:0000256" key="3">
    <source>
        <dbReference type="ARBA" id="ARBA00023163"/>
    </source>
</evidence>
<organism evidence="7 8">
    <name type="scientific">Edaphobacter aggregans</name>
    <dbReference type="NCBI Taxonomy" id="570835"/>
    <lineage>
        <taxon>Bacteria</taxon>
        <taxon>Pseudomonadati</taxon>
        <taxon>Acidobacteriota</taxon>
        <taxon>Terriglobia</taxon>
        <taxon>Terriglobales</taxon>
        <taxon>Acidobacteriaceae</taxon>
        <taxon>Edaphobacter</taxon>
    </lineage>
</organism>
<dbReference type="SUPFAM" id="SSF46689">
    <property type="entry name" value="Homeodomain-like"/>
    <property type="match status" value="1"/>
</dbReference>
<proteinExistence type="predicted"/>
<dbReference type="PROSITE" id="PS50977">
    <property type="entry name" value="HTH_TETR_2"/>
    <property type="match status" value="1"/>
</dbReference>
<dbReference type="PANTHER" id="PTHR30055:SF234">
    <property type="entry name" value="HTH-TYPE TRANSCRIPTIONAL REGULATOR BETI"/>
    <property type="match status" value="1"/>
</dbReference>
<evidence type="ECO:0000256" key="2">
    <source>
        <dbReference type="ARBA" id="ARBA00023125"/>
    </source>
</evidence>
<keyword evidence="3" id="KW-0804">Transcription</keyword>
<accession>A0A3R9WHC2</accession>
<protein>
    <submittedName>
        <fullName evidence="7">TetR family transcriptional regulator</fullName>
    </submittedName>
</protein>
<reference evidence="7 8" key="1">
    <citation type="submission" date="2018-12" db="EMBL/GenBank/DDBJ databases">
        <title>Sequencing of bacterial isolates from soil warming experiment in Harvard Forest, Massachusetts, USA.</title>
        <authorList>
            <person name="Deangelis K."/>
        </authorList>
    </citation>
    <scope>NUCLEOTIDE SEQUENCE [LARGE SCALE GENOMIC DNA]</scope>
    <source>
        <strain evidence="7 8">EB153</strain>
    </source>
</reference>
<name>A0A3R9WHC2_9BACT</name>
<feature type="region of interest" description="Disordered" evidence="5">
    <location>
        <begin position="1"/>
        <end position="20"/>
    </location>
</feature>
<dbReference type="InterPro" id="IPR050109">
    <property type="entry name" value="HTH-type_TetR-like_transc_reg"/>
</dbReference>
<dbReference type="EMBL" id="RSDW01000001">
    <property type="protein sequence ID" value="RSL17232.1"/>
    <property type="molecule type" value="Genomic_DNA"/>
</dbReference>
<feature type="DNA-binding region" description="H-T-H motif" evidence="4">
    <location>
        <begin position="43"/>
        <end position="62"/>
    </location>
</feature>
<dbReference type="InterPro" id="IPR001647">
    <property type="entry name" value="HTH_TetR"/>
</dbReference>
<keyword evidence="8" id="KW-1185">Reference proteome</keyword>
<dbReference type="Gene3D" id="1.10.357.10">
    <property type="entry name" value="Tetracycline Repressor, domain 2"/>
    <property type="match status" value="1"/>
</dbReference>
<dbReference type="AlphaFoldDB" id="A0A3R9WHC2"/>
<keyword evidence="1" id="KW-0805">Transcription regulation</keyword>
<keyword evidence="2 4" id="KW-0238">DNA-binding</keyword>
<dbReference type="InterPro" id="IPR009057">
    <property type="entry name" value="Homeodomain-like_sf"/>
</dbReference>
<dbReference type="GO" id="GO:0000976">
    <property type="term" value="F:transcription cis-regulatory region binding"/>
    <property type="evidence" value="ECO:0007669"/>
    <property type="project" value="TreeGrafter"/>
</dbReference>
<evidence type="ECO:0000259" key="6">
    <source>
        <dbReference type="PROSITE" id="PS50977"/>
    </source>
</evidence>
<dbReference type="GO" id="GO:0003700">
    <property type="term" value="F:DNA-binding transcription factor activity"/>
    <property type="evidence" value="ECO:0007669"/>
    <property type="project" value="TreeGrafter"/>
</dbReference>
<sequence length="203" mass="23382">MTNGRKKRVEVERPRRGTPAQTRARLVATAAEIFNRDGYRGTDSNRIAKEAGYATGTFYKHFKDKREVFLAVYETWVTSEWAAIDSELSAGREPKETARRLVELAIDFHTKWRGLRASLMELVFTDEEVRRFYRSQRRRQLDVIAQLRLRHGIPAGRREDDAIHLFTTERTYDAIGQGELKALGLDHEIVVAAMVEQVFALLS</sequence>
<evidence type="ECO:0000256" key="4">
    <source>
        <dbReference type="PROSITE-ProRule" id="PRU00335"/>
    </source>
</evidence>
<gene>
    <name evidence="7" type="ORF">EDE15_2762</name>
</gene>
<comment type="caution">
    <text evidence="7">The sequence shown here is derived from an EMBL/GenBank/DDBJ whole genome shotgun (WGS) entry which is preliminary data.</text>
</comment>
<evidence type="ECO:0000256" key="5">
    <source>
        <dbReference type="SAM" id="MobiDB-lite"/>
    </source>
</evidence>
<dbReference type="Pfam" id="PF00440">
    <property type="entry name" value="TetR_N"/>
    <property type="match status" value="1"/>
</dbReference>
<dbReference type="PANTHER" id="PTHR30055">
    <property type="entry name" value="HTH-TYPE TRANSCRIPTIONAL REGULATOR RUTR"/>
    <property type="match status" value="1"/>
</dbReference>
<evidence type="ECO:0000313" key="7">
    <source>
        <dbReference type="EMBL" id="RSL17232.1"/>
    </source>
</evidence>
<dbReference type="Proteomes" id="UP000269669">
    <property type="component" value="Unassembled WGS sequence"/>
</dbReference>
<dbReference type="PRINTS" id="PR00455">
    <property type="entry name" value="HTHTETR"/>
</dbReference>
<feature type="domain" description="HTH tetR-type" evidence="6">
    <location>
        <begin position="20"/>
        <end position="80"/>
    </location>
</feature>
<evidence type="ECO:0000256" key="1">
    <source>
        <dbReference type="ARBA" id="ARBA00023015"/>
    </source>
</evidence>
<evidence type="ECO:0000313" key="8">
    <source>
        <dbReference type="Proteomes" id="UP000269669"/>
    </source>
</evidence>